<gene>
    <name evidence="4" type="ORF">KGQ91_14320</name>
</gene>
<dbReference type="SUPFAM" id="SSF46785">
    <property type="entry name" value="Winged helix' DNA-binding domain"/>
    <property type="match status" value="1"/>
</dbReference>
<protein>
    <submittedName>
        <fullName evidence="4">Helix-turn-helix domain-containing protein</fullName>
    </submittedName>
</protein>
<evidence type="ECO:0000256" key="1">
    <source>
        <dbReference type="ARBA" id="ARBA00023015"/>
    </source>
</evidence>
<comment type="caution">
    <text evidence="4">The sequence shown here is derived from an EMBL/GenBank/DDBJ whole genome shotgun (WGS) entry which is preliminary data.</text>
</comment>
<dbReference type="SMART" id="SM00346">
    <property type="entry name" value="HTH_ICLR"/>
    <property type="match status" value="1"/>
</dbReference>
<dbReference type="Gene3D" id="1.10.10.10">
    <property type="entry name" value="Winged helix-like DNA-binding domain superfamily/Winged helix DNA-binding domain"/>
    <property type="match status" value="1"/>
</dbReference>
<keyword evidence="2" id="KW-0804">Transcription</keyword>
<name>A0ABS7X2P4_9GAMM</name>
<dbReference type="Proteomes" id="UP001319883">
    <property type="component" value="Unassembled WGS sequence"/>
</dbReference>
<evidence type="ECO:0000313" key="5">
    <source>
        <dbReference type="Proteomes" id="UP001319883"/>
    </source>
</evidence>
<dbReference type="InterPro" id="IPR036390">
    <property type="entry name" value="WH_DNA-bd_sf"/>
</dbReference>
<evidence type="ECO:0000259" key="3">
    <source>
        <dbReference type="PROSITE" id="PS51077"/>
    </source>
</evidence>
<organism evidence="4 5">
    <name type="scientific">Modicisalibacter tunisiensis</name>
    <dbReference type="NCBI Taxonomy" id="390637"/>
    <lineage>
        <taxon>Bacteria</taxon>
        <taxon>Pseudomonadati</taxon>
        <taxon>Pseudomonadota</taxon>
        <taxon>Gammaproteobacteria</taxon>
        <taxon>Oceanospirillales</taxon>
        <taxon>Halomonadaceae</taxon>
        <taxon>Modicisalibacter</taxon>
    </lineage>
</organism>
<dbReference type="SUPFAM" id="SSF55781">
    <property type="entry name" value="GAF domain-like"/>
    <property type="match status" value="1"/>
</dbReference>
<dbReference type="PANTHER" id="PTHR30136:SF35">
    <property type="entry name" value="HTH-TYPE TRANSCRIPTIONAL REGULATOR RV1719"/>
    <property type="match status" value="1"/>
</dbReference>
<keyword evidence="5" id="KW-1185">Reference proteome</keyword>
<dbReference type="PANTHER" id="PTHR30136">
    <property type="entry name" value="HELIX-TURN-HELIX TRANSCRIPTIONAL REGULATOR, ICLR FAMILY"/>
    <property type="match status" value="1"/>
</dbReference>
<dbReference type="Gene3D" id="3.30.450.40">
    <property type="match status" value="1"/>
</dbReference>
<keyword evidence="1" id="KW-0805">Transcription regulation</keyword>
<dbReference type="InterPro" id="IPR005471">
    <property type="entry name" value="Tscrpt_reg_IclR_N"/>
</dbReference>
<feature type="domain" description="HTH iclR-type" evidence="3">
    <location>
        <begin position="6"/>
        <end position="67"/>
    </location>
</feature>
<evidence type="ECO:0000256" key="2">
    <source>
        <dbReference type="ARBA" id="ARBA00023163"/>
    </source>
</evidence>
<dbReference type="InterPro" id="IPR036388">
    <property type="entry name" value="WH-like_DNA-bd_sf"/>
</dbReference>
<dbReference type="InterPro" id="IPR029016">
    <property type="entry name" value="GAF-like_dom_sf"/>
</dbReference>
<proteinExistence type="predicted"/>
<dbReference type="PROSITE" id="PS51077">
    <property type="entry name" value="HTH_ICLR"/>
    <property type="match status" value="1"/>
</dbReference>
<dbReference type="InterPro" id="IPR050707">
    <property type="entry name" value="HTH_MetabolicPath_Reg"/>
</dbReference>
<accession>A0ABS7X2P4</accession>
<reference evidence="4 5" key="1">
    <citation type="submission" date="2021-05" db="EMBL/GenBank/DDBJ databases">
        <title>Petroleum and Energy Research Collection (APPE): ex situ preservation of microbial diversity associated with the oil industry and exploitation of its biotechnological potential.</title>
        <authorList>
            <person name="Paixao C.T.M."/>
            <person name="Gomes M.B."/>
            <person name="Oliveira V.M."/>
        </authorList>
    </citation>
    <scope>NUCLEOTIDE SEQUENCE [LARGE SCALE GENOMIC DNA]</scope>
    <source>
        <strain evidence="4 5">LIT2</strain>
    </source>
</reference>
<dbReference type="RefSeq" id="WP_163649017.1">
    <property type="nucleotide sequence ID" value="NZ_JAGXFD010000001.1"/>
</dbReference>
<dbReference type="EMBL" id="JAGXFD010000001">
    <property type="protein sequence ID" value="MBZ9568845.1"/>
    <property type="molecule type" value="Genomic_DNA"/>
</dbReference>
<evidence type="ECO:0000313" key="4">
    <source>
        <dbReference type="EMBL" id="MBZ9568845.1"/>
    </source>
</evidence>
<sequence>MAQDRVEAVERALTILEVFDNAQERFSLAELATATGFYKSTLLRLLGSLERFDYVQRDRDGRYRLGHSPVRLARRHLPQRRLEAWIRPALEALAEDSGETASLLAVEGRHAECRLVALADSALRHDLRPGTRWRTPEPDSPALAFAGGCMICRPLAESPTVDLPLWLALSGPAGRLDAADAASRLDAAVNALARRPLDGPTHDPEATP</sequence>
<dbReference type="Pfam" id="PF09339">
    <property type="entry name" value="HTH_IclR"/>
    <property type="match status" value="1"/>
</dbReference>